<protein>
    <submittedName>
        <fullName evidence="3">Uncharacterized protein LOC104789463</fullName>
    </submittedName>
</protein>
<sequence length="398" mass="44021">MATTHASNGPVTTADPVVTTTPTLFNMKTSSVMKLNSTNYLMWSLQINALFDGYELCGYLDGFVVLLPATVTVDTIITVNPAFTFWNRQDKLLYSALIGAISSPFQPQVSRATIASELWQTLAATIAKPSRGHIKQLKTQLKQWVKGARSIDEYVQGLSRRMDQLEILGKPFDLEDQIEVILEGLPEEYKPVIDHIEGKDTPPTIVDVPERLWNNEAKLLSTAAVASLATPITANVVQSRHNSNNYRTQQRFKQTNNSGTASSQGPSHHYEPRGFKLYMGSVKFTVSKGIVPDVVFSFNTLCLLHRYHKSLSFTPWNPRANLAVASPWVLDSGATHHITSDLNNLSLHQPYHGGDEVFVADGSTVPITHTGELSEYGGPLLCGRTKDDCMNGRSRFTE</sequence>
<proteinExistence type="predicted"/>
<dbReference type="RefSeq" id="XP_010513458.1">
    <property type="nucleotide sequence ID" value="XM_010515156.1"/>
</dbReference>
<organism evidence="2 3">
    <name type="scientific">Camelina sativa</name>
    <name type="common">False flax</name>
    <name type="synonym">Myagrum sativum</name>
    <dbReference type="NCBI Taxonomy" id="90675"/>
    <lineage>
        <taxon>Eukaryota</taxon>
        <taxon>Viridiplantae</taxon>
        <taxon>Streptophyta</taxon>
        <taxon>Embryophyta</taxon>
        <taxon>Tracheophyta</taxon>
        <taxon>Spermatophyta</taxon>
        <taxon>Magnoliopsida</taxon>
        <taxon>eudicotyledons</taxon>
        <taxon>Gunneridae</taxon>
        <taxon>Pentapetalae</taxon>
        <taxon>rosids</taxon>
        <taxon>malvids</taxon>
        <taxon>Brassicales</taxon>
        <taxon>Brassicaceae</taxon>
        <taxon>Camelineae</taxon>
        <taxon>Camelina</taxon>
    </lineage>
</organism>
<evidence type="ECO:0000313" key="3">
    <source>
        <dbReference type="RefSeq" id="XP_010513458.1"/>
    </source>
</evidence>
<reference evidence="3" key="2">
    <citation type="submission" date="2025-08" db="UniProtKB">
        <authorList>
            <consortium name="RefSeq"/>
        </authorList>
    </citation>
    <scope>IDENTIFICATION</scope>
    <source>
        <tissue evidence="3">Leaf</tissue>
    </source>
</reference>
<feature type="compositionally biased region" description="Polar residues" evidence="1">
    <location>
        <begin position="243"/>
        <end position="266"/>
    </location>
</feature>
<dbReference type="GeneID" id="104789463"/>
<evidence type="ECO:0000256" key="1">
    <source>
        <dbReference type="SAM" id="MobiDB-lite"/>
    </source>
</evidence>
<accession>A0ABM0ZBV4</accession>
<dbReference type="Proteomes" id="UP000694864">
    <property type="component" value="Chromosome 5"/>
</dbReference>
<dbReference type="PANTHER" id="PTHR47481:SF22">
    <property type="entry name" value="RETROTRANSPOSON GAG DOMAIN-CONTAINING PROTEIN"/>
    <property type="match status" value="1"/>
</dbReference>
<feature type="region of interest" description="Disordered" evidence="1">
    <location>
        <begin position="243"/>
        <end position="269"/>
    </location>
</feature>
<keyword evidence="2" id="KW-1185">Reference proteome</keyword>
<dbReference type="Pfam" id="PF14223">
    <property type="entry name" value="Retrotran_gag_2"/>
    <property type="match status" value="1"/>
</dbReference>
<dbReference type="PANTHER" id="PTHR47481">
    <property type="match status" value="1"/>
</dbReference>
<gene>
    <name evidence="3" type="primary">LOC104789463</name>
</gene>
<reference evidence="2" key="1">
    <citation type="journal article" date="2014" name="Nat. Commun.">
        <title>The emerging biofuel crop Camelina sativa retains a highly undifferentiated hexaploid genome structure.</title>
        <authorList>
            <person name="Kagale S."/>
            <person name="Koh C."/>
            <person name="Nixon J."/>
            <person name="Bollina V."/>
            <person name="Clarke W.E."/>
            <person name="Tuteja R."/>
            <person name="Spillane C."/>
            <person name="Robinson S.J."/>
            <person name="Links M.G."/>
            <person name="Clarke C."/>
            <person name="Higgins E.E."/>
            <person name="Huebert T."/>
            <person name="Sharpe A.G."/>
            <person name="Parkin I.A."/>
        </authorList>
    </citation>
    <scope>NUCLEOTIDE SEQUENCE [LARGE SCALE GENOMIC DNA]</scope>
    <source>
        <strain evidence="2">cv. DH55</strain>
    </source>
</reference>
<evidence type="ECO:0000313" key="2">
    <source>
        <dbReference type="Proteomes" id="UP000694864"/>
    </source>
</evidence>
<name>A0ABM0ZBV4_CAMSA</name>